<feature type="repeat" description="ANK" evidence="3">
    <location>
        <begin position="339"/>
        <end position="371"/>
    </location>
</feature>
<feature type="repeat" description="ANK" evidence="3">
    <location>
        <begin position="438"/>
        <end position="470"/>
    </location>
</feature>
<accession>A0A8J4C0U7</accession>
<feature type="repeat" description="ANK" evidence="3">
    <location>
        <begin position="108"/>
        <end position="140"/>
    </location>
</feature>
<feature type="region of interest" description="Disordered" evidence="4">
    <location>
        <begin position="196"/>
        <end position="225"/>
    </location>
</feature>
<feature type="repeat" description="ANK" evidence="3">
    <location>
        <begin position="405"/>
        <end position="437"/>
    </location>
</feature>
<dbReference type="Gene3D" id="1.25.40.20">
    <property type="entry name" value="Ankyrin repeat-containing domain"/>
    <property type="match status" value="6"/>
</dbReference>
<gene>
    <name evidence="5" type="ORF">Vretifemale_3459</name>
    <name evidence="6" type="ORF">Vretimale_4839</name>
</gene>
<dbReference type="OrthoDB" id="535596at2759"/>
<dbReference type="SMART" id="SM00248">
    <property type="entry name" value="ANK"/>
    <property type="match status" value="16"/>
</dbReference>
<reference evidence="5" key="1">
    <citation type="journal article" date="2021" name="Proc. Natl. Acad. Sci. U.S.A.">
        <title>Three genomes in the algal genus Volvox reveal the fate of a haploid sex-determining region after a transition to homothallism.</title>
        <authorList>
            <person name="Yamamoto K."/>
            <person name="Hamaji T."/>
            <person name="Kawai-Toyooka H."/>
            <person name="Matsuzaki R."/>
            <person name="Takahashi F."/>
            <person name="Nishimura Y."/>
            <person name="Kawachi M."/>
            <person name="Noguchi H."/>
            <person name="Minakuchi Y."/>
            <person name="Umen J.G."/>
            <person name="Toyoda A."/>
            <person name="Nozaki H."/>
        </authorList>
    </citation>
    <scope>NUCLEOTIDE SEQUENCE</scope>
    <source>
        <strain evidence="6">NIES-3785</strain>
        <strain evidence="5">NIES-3786</strain>
    </source>
</reference>
<dbReference type="Pfam" id="PF00023">
    <property type="entry name" value="Ank"/>
    <property type="match status" value="2"/>
</dbReference>
<sequence length="1022" mass="104151">MTSRACGRSLLDAVRNNSIEAVQDILGSGCDNINECDNQQNTPLILAASKGSVALLRLLLGAGADASRQNSSGHTALTRACAAGKVEVVQLLLQAPNAQTHLHLQDNHGNTALLWCARTGNAQLCRLLIDAGANVNQADGGGRTPIFHACVANSLQVAEQLIAAGADLGIRDSTGKCAFDYAQNSEMRALLLSSGSIPESSRRASSNTFGAGAPSPPRGLSSSSGSFLAILPSPPGVTPVDINGASNPPNGTPPLKSRASSSRPSPAYHALTGAVQAGNEAAVMAMLAVPGAEALLAQRDMLHNSVLHVAASRGLLPIMVKLLDFARQLHVDIDEPNIDGHTALYLACSSGHRLVVQALLGAGALPNVASREASTPLHACASGGHADIVRLLLDRGANLNAVDSQASTPLLRAAELGHANVCSILLRQGASINHRRHDGSTALLMAVRGGRVGVVQLLLAAGANPNIPDNDGETPLIEAATAGALQIVQTLVAHGVDVQACNHIGETALMRASVHCDASIVDELIAVGARLDAADRELGFTALMYAASQGSAAVVGRLLAAGASVGHANNMGISALLLASRSGYLEVVERLLQAGASIDQADLKGYTPLMVACVGGYTGVVSHLLRAGANVNLRNYEGYTALSAAMEFGQKAVAELLVRHGADASAITGGSRQGYGAANGNSSLKAAAGLAYSSGAGGAGTAACLHVAGAVGQVALDGAPGGGGSGVGPGALVNMRLMATELGTSVANRAATASSLHMHLDELPNSVSANNLAREACGVPHISGASAPLMTQPGKFLHELDVYDLLQRRNSRNNEGGAVGVLGGHTAPALSQGRLSCSGGGPGGGGGVFDAGPAGQRLQSPQGQFSSLPYHHHQPVQQHQQSQQPGQPFLTVEELTSQMSTSSDTSKDATSPQDKPRVVAGVPVLKVAAVSQNGSSPDSAAPKPLFKKAMGNQPGNLIVLDPDGPDLFEPGMIYRSPWAKVVSFRDPGADDVIWYEPSEPEDMDAAGRRGEHGGGACGCIVS</sequence>
<feature type="repeat" description="ANK" evidence="3">
    <location>
        <begin position="471"/>
        <end position="503"/>
    </location>
</feature>
<evidence type="ECO:0000313" key="6">
    <source>
        <dbReference type="EMBL" id="GIL99693.1"/>
    </source>
</evidence>
<dbReference type="InterPro" id="IPR002110">
    <property type="entry name" value="Ankyrin_rpt"/>
</dbReference>
<feature type="repeat" description="ANK" evidence="3">
    <location>
        <begin position="504"/>
        <end position="536"/>
    </location>
</feature>
<feature type="region of interest" description="Disordered" evidence="4">
    <location>
        <begin position="833"/>
        <end position="918"/>
    </location>
</feature>
<feature type="region of interest" description="Disordered" evidence="4">
    <location>
        <begin position="238"/>
        <end position="267"/>
    </location>
</feature>
<keyword evidence="7" id="KW-1185">Reference proteome</keyword>
<dbReference type="Proteomes" id="UP000747110">
    <property type="component" value="Unassembled WGS sequence"/>
</dbReference>
<feature type="repeat" description="ANK" evidence="3">
    <location>
        <begin position="39"/>
        <end position="71"/>
    </location>
</feature>
<evidence type="ECO:0000256" key="4">
    <source>
        <dbReference type="SAM" id="MobiDB-lite"/>
    </source>
</evidence>
<dbReference type="PROSITE" id="PS50088">
    <property type="entry name" value="ANK_REPEAT"/>
    <property type="match status" value="13"/>
</dbReference>
<protein>
    <submittedName>
        <fullName evidence="5">Uncharacterized protein</fullName>
    </submittedName>
</protein>
<feature type="compositionally biased region" description="Gly residues" evidence="4">
    <location>
        <begin position="1013"/>
        <end position="1022"/>
    </location>
</feature>
<feature type="compositionally biased region" description="Low complexity" evidence="4">
    <location>
        <begin position="257"/>
        <end position="267"/>
    </location>
</feature>
<dbReference type="PRINTS" id="PR01415">
    <property type="entry name" value="ANKYRIN"/>
</dbReference>
<evidence type="ECO:0000256" key="1">
    <source>
        <dbReference type="ARBA" id="ARBA00022737"/>
    </source>
</evidence>
<feature type="repeat" description="ANK" evidence="3">
    <location>
        <begin position="372"/>
        <end position="404"/>
    </location>
</feature>
<feature type="repeat" description="ANK" evidence="3">
    <location>
        <begin position="604"/>
        <end position="636"/>
    </location>
</feature>
<comment type="caution">
    <text evidence="5">The sequence shown here is derived from an EMBL/GenBank/DDBJ whole genome shotgun (WGS) entry which is preliminary data.</text>
</comment>
<dbReference type="Proteomes" id="UP000722791">
    <property type="component" value="Unassembled WGS sequence"/>
</dbReference>
<feature type="repeat" description="ANK" evidence="3">
    <location>
        <begin position="571"/>
        <end position="603"/>
    </location>
</feature>
<dbReference type="AlphaFoldDB" id="A0A8J4C0U7"/>
<dbReference type="InterPro" id="IPR051165">
    <property type="entry name" value="Multifunctional_ANK_Repeat"/>
</dbReference>
<keyword evidence="1" id="KW-0677">Repeat</keyword>
<feature type="compositionally biased region" description="Gly residues" evidence="4">
    <location>
        <begin position="838"/>
        <end position="849"/>
    </location>
</feature>
<dbReference type="EMBL" id="BNCP01000004">
    <property type="protein sequence ID" value="GIL73233.1"/>
    <property type="molecule type" value="Genomic_DNA"/>
</dbReference>
<evidence type="ECO:0000313" key="7">
    <source>
        <dbReference type="Proteomes" id="UP000747110"/>
    </source>
</evidence>
<dbReference type="PANTHER" id="PTHR24123:SF33">
    <property type="entry name" value="PROTEIN HOS4"/>
    <property type="match status" value="1"/>
</dbReference>
<proteinExistence type="predicted"/>
<evidence type="ECO:0000313" key="5">
    <source>
        <dbReference type="EMBL" id="GIL73233.1"/>
    </source>
</evidence>
<name>A0A8J4C0U7_9CHLO</name>
<dbReference type="PROSITE" id="PS50297">
    <property type="entry name" value="ANK_REP_REGION"/>
    <property type="match status" value="12"/>
</dbReference>
<feature type="compositionally biased region" description="Low complexity" evidence="4">
    <location>
        <begin position="210"/>
        <end position="225"/>
    </location>
</feature>
<dbReference type="SUPFAM" id="SSF48403">
    <property type="entry name" value="Ankyrin repeat"/>
    <property type="match status" value="2"/>
</dbReference>
<feature type="compositionally biased region" description="Low complexity" evidence="4">
    <location>
        <begin position="875"/>
        <end position="888"/>
    </location>
</feature>
<organism evidence="5 7">
    <name type="scientific">Volvox reticuliferus</name>
    <dbReference type="NCBI Taxonomy" id="1737510"/>
    <lineage>
        <taxon>Eukaryota</taxon>
        <taxon>Viridiplantae</taxon>
        <taxon>Chlorophyta</taxon>
        <taxon>core chlorophytes</taxon>
        <taxon>Chlorophyceae</taxon>
        <taxon>CS clade</taxon>
        <taxon>Chlamydomonadales</taxon>
        <taxon>Volvocaceae</taxon>
        <taxon>Volvox</taxon>
    </lineage>
</organism>
<dbReference type="InterPro" id="IPR036770">
    <property type="entry name" value="Ankyrin_rpt-contain_sf"/>
</dbReference>
<dbReference type="Pfam" id="PF12796">
    <property type="entry name" value="Ank_2"/>
    <property type="match status" value="4"/>
</dbReference>
<feature type="repeat" description="ANK" evidence="3">
    <location>
        <begin position="637"/>
        <end position="669"/>
    </location>
</feature>
<evidence type="ECO:0000256" key="3">
    <source>
        <dbReference type="PROSITE-ProRule" id="PRU00023"/>
    </source>
</evidence>
<evidence type="ECO:0000256" key="2">
    <source>
        <dbReference type="ARBA" id="ARBA00023043"/>
    </source>
</evidence>
<dbReference type="PANTHER" id="PTHR24123">
    <property type="entry name" value="ANKYRIN REPEAT-CONTAINING"/>
    <property type="match status" value="1"/>
</dbReference>
<feature type="repeat" description="ANK" evidence="3">
    <location>
        <begin position="141"/>
        <end position="173"/>
    </location>
</feature>
<dbReference type="EMBL" id="BNCQ01000006">
    <property type="protein sequence ID" value="GIL99693.1"/>
    <property type="molecule type" value="Genomic_DNA"/>
</dbReference>
<feature type="compositionally biased region" description="Low complexity" evidence="4">
    <location>
        <begin position="900"/>
        <end position="911"/>
    </location>
</feature>
<feature type="repeat" description="ANK" evidence="3">
    <location>
        <begin position="538"/>
        <end position="570"/>
    </location>
</feature>
<keyword evidence="2 3" id="KW-0040">ANK repeat</keyword>
<feature type="region of interest" description="Disordered" evidence="4">
    <location>
        <begin position="1003"/>
        <end position="1022"/>
    </location>
</feature>
<feature type="compositionally biased region" description="Polar residues" evidence="4">
    <location>
        <begin position="196"/>
        <end position="209"/>
    </location>
</feature>
<feature type="compositionally biased region" description="Polar residues" evidence="4">
    <location>
        <begin position="857"/>
        <end position="867"/>
    </location>
</feature>
<dbReference type="Pfam" id="PF13637">
    <property type="entry name" value="Ank_4"/>
    <property type="match status" value="1"/>
</dbReference>